<keyword evidence="11" id="KW-1185">Reference proteome</keyword>
<keyword evidence="9" id="KW-1133">Transmembrane helix</keyword>
<evidence type="ECO:0000256" key="3">
    <source>
        <dbReference type="ARBA" id="ARBA00022673"/>
    </source>
</evidence>
<keyword evidence="6" id="KW-0406">Ion transport</keyword>
<reference evidence="10 11" key="1">
    <citation type="journal article" date="2018" name="Sci. Data">
        <title>The draft genome sequence of cork oak.</title>
        <authorList>
            <person name="Ramos A.M."/>
            <person name="Usie A."/>
            <person name="Barbosa P."/>
            <person name="Barros P.M."/>
            <person name="Capote T."/>
            <person name="Chaves I."/>
            <person name="Simoes F."/>
            <person name="Abreu I."/>
            <person name="Carrasquinho I."/>
            <person name="Faro C."/>
            <person name="Guimaraes J.B."/>
            <person name="Mendonca D."/>
            <person name="Nobrega F."/>
            <person name="Rodrigues L."/>
            <person name="Saibo N.J.M."/>
            <person name="Varela M.C."/>
            <person name="Egas C."/>
            <person name="Matos J."/>
            <person name="Miguel C.M."/>
            <person name="Oliveira M.M."/>
            <person name="Ricardo C.P."/>
            <person name="Goncalves S."/>
        </authorList>
    </citation>
    <scope>NUCLEOTIDE SEQUENCE [LARGE SCALE GENOMIC DNA]</scope>
    <source>
        <strain evidence="11">cv. HL8</strain>
    </source>
</reference>
<feature type="region of interest" description="Disordered" evidence="8">
    <location>
        <begin position="1"/>
        <end position="24"/>
    </location>
</feature>
<evidence type="ECO:0000256" key="4">
    <source>
        <dbReference type="ARBA" id="ARBA00022737"/>
    </source>
</evidence>
<dbReference type="EMBL" id="PKMF04000049">
    <property type="protein sequence ID" value="KAK7855055.1"/>
    <property type="molecule type" value="Genomic_DNA"/>
</dbReference>
<evidence type="ECO:0000256" key="9">
    <source>
        <dbReference type="SAM" id="Phobius"/>
    </source>
</evidence>
<evidence type="ECO:0000256" key="1">
    <source>
        <dbReference type="ARBA" id="ARBA00022448"/>
    </source>
</evidence>
<feature type="transmembrane region" description="Helical" evidence="9">
    <location>
        <begin position="68"/>
        <end position="91"/>
    </location>
</feature>
<organism evidence="10 11">
    <name type="scientific">Quercus suber</name>
    <name type="common">Cork oak</name>
    <dbReference type="NCBI Taxonomy" id="58331"/>
    <lineage>
        <taxon>Eukaryota</taxon>
        <taxon>Viridiplantae</taxon>
        <taxon>Streptophyta</taxon>
        <taxon>Embryophyta</taxon>
        <taxon>Tracheophyta</taxon>
        <taxon>Spermatophyta</taxon>
        <taxon>Magnoliopsida</taxon>
        <taxon>eudicotyledons</taxon>
        <taxon>Gunneridae</taxon>
        <taxon>Pentapetalae</taxon>
        <taxon>rosids</taxon>
        <taxon>fabids</taxon>
        <taxon>Fagales</taxon>
        <taxon>Fagaceae</taxon>
        <taxon>Quercus</taxon>
    </lineage>
</organism>
<gene>
    <name evidence="10" type="primary">TPC1A_0</name>
    <name evidence="10" type="ORF">CFP56_029837</name>
</gene>
<comment type="caution">
    <text evidence="10">The sequence shown here is derived from an EMBL/GenBank/DDBJ whole genome shotgun (WGS) entry which is preliminary data.</text>
</comment>
<dbReference type="InterPro" id="IPR044581">
    <property type="entry name" value="TPC1_plant"/>
</dbReference>
<proteinExistence type="predicted"/>
<evidence type="ECO:0000313" key="11">
    <source>
        <dbReference type="Proteomes" id="UP000237347"/>
    </source>
</evidence>
<keyword evidence="4" id="KW-0677">Repeat</keyword>
<accession>A0AAW0LUS3</accession>
<dbReference type="PANTHER" id="PTHR46988">
    <property type="entry name" value="TWO PORE CALCIUM CHANNEL PROTEIN 1"/>
    <property type="match status" value="1"/>
</dbReference>
<name>A0AAW0LUS3_QUESU</name>
<dbReference type="AlphaFoldDB" id="A0AAW0LUS3"/>
<evidence type="ECO:0000256" key="5">
    <source>
        <dbReference type="ARBA" id="ARBA00022837"/>
    </source>
</evidence>
<evidence type="ECO:0000256" key="7">
    <source>
        <dbReference type="ARBA" id="ARBA00023303"/>
    </source>
</evidence>
<keyword evidence="7" id="KW-0407">Ion channel</keyword>
<keyword evidence="9" id="KW-0812">Transmembrane</keyword>
<evidence type="ECO:0000256" key="6">
    <source>
        <dbReference type="ARBA" id="ARBA00023065"/>
    </source>
</evidence>
<dbReference type="GO" id="GO:0005774">
    <property type="term" value="C:vacuolar membrane"/>
    <property type="evidence" value="ECO:0007669"/>
    <property type="project" value="TreeGrafter"/>
</dbReference>
<evidence type="ECO:0000256" key="8">
    <source>
        <dbReference type="SAM" id="MobiDB-lite"/>
    </source>
</evidence>
<keyword evidence="5" id="KW-0106">Calcium</keyword>
<dbReference type="Proteomes" id="UP000237347">
    <property type="component" value="Unassembled WGS sequence"/>
</dbReference>
<evidence type="ECO:0000256" key="2">
    <source>
        <dbReference type="ARBA" id="ARBA00022568"/>
    </source>
</evidence>
<evidence type="ECO:0000313" key="10">
    <source>
        <dbReference type="EMBL" id="KAK7855055.1"/>
    </source>
</evidence>
<keyword evidence="2" id="KW-0109">Calcium transport</keyword>
<dbReference type="PANTHER" id="PTHR46988:SF2">
    <property type="entry name" value="TWO PORE CALCIUM CHANNEL PROTEIN 1"/>
    <property type="match status" value="1"/>
</dbReference>
<dbReference type="GO" id="GO:0000325">
    <property type="term" value="C:plant-type vacuole"/>
    <property type="evidence" value="ECO:0007669"/>
    <property type="project" value="TreeGrafter"/>
</dbReference>
<protein>
    <submittedName>
        <fullName evidence="10">Two pore calcium channel protein 1a</fullName>
    </submittedName>
</protein>
<keyword evidence="9" id="KW-0472">Membrane</keyword>
<keyword evidence="3" id="KW-0107">Calcium channel</keyword>
<dbReference type="GO" id="GO:0005245">
    <property type="term" value="F:voltage-gated calcium channel activity"/>
    <property type="evidence" value="ECO:0007669"/>
    <property type="project" value="InterPro"/>
</dbReference>
<keyword evidence="1" id="KW-0813">Transport</keyword>
<sequence>MEKPLLSGESSRATAADRKRERRNRSEAIAYGSNFEKAAALVDLAADGIGLPEQILDQSNFQSAAKSYFVFIQFDFIWSLNYFAMIILNFLEKPLWCTNYSTDSCNDRDYYFLGQLPYLTGGFAVNLGC</sequence>